<dbReference type="EMBL" id="JWJH01000024">
    <property type="protein sequence ID" value="KJF65752.1"/>
    <property type="molecule type" value="Genomic_DNA"/>
</dbReference>
<dbReference type="Proteomes" id="UP000052068">
    <property type="component" value="Unassembled WGS sequence"/>
</dbReference>
<evidence type="ECO:0000313" key="2">
    <source>
        <dbReference type="Proteomes" id="UP000052068"/>
    </source>
</evidence>
<comment type="caution">
    <text evidence="1">The sequence shown here is derived from an EMBL/GenBank/DDBJ whole genome shotgun (WGS) entry which is preliminary data.</text>
</comment>
<reference evidence="1 2" key="1">
    <citation type="submission" date="2015-03" db="EMBL/GenBank/DDBJ databases">
        <title>Draft Genome Sequences of Agrobacterium nepotum Strain 39/7T (= CFBP 7436T = LMG 26435T) and Agrobacterium sp. Strain KFB 330 (= CFBP 8308 = LMG 28674).</title>
        <authorList>
            <person name="Kuzmanovic N."/>
            <person name="Pulawska J."/>
            <person name="Obradovic A."/>
        </authorList>
    </citation>
    <scope>NUCLEOTIDE SEQUENCE [LARGE SCALE GENOMIC DNA]</scope>
    <source>
        <strain evidence="1 2">39/7</strain>
    </source>
</reference>
<evidence type="ECO:0000313" key="1">
    <source>
        <dbReference type="EMBL" id="KJF65752.1"/>
    </source>
</evidence>
<evidence type="ECO:0008006" key="3">
    <source>
        <dbReference type="Google" id="ProtNLM"/>
    </source>
</evidence>
<name>A0ABR5CMD1_9HYPH</name>
<proteinExistence type="predicted"/>
<sequence>MAALLAERVHIVVLIPVAGEGGTSKLKVVLLRMLVGLAASTTMHIFAPKGLVASSDGMQRLEPPLCSVGTSRVNDGSCAR</sequence>
<organism evidence="1 2">
    <name type="scientific">Rhizobium nepotum 39/7</name>
    <dbReference type="NCBI Taxonomy" id="1368418"/>
    <lineage>
        <taxon>Bacteria</taxon>
        <taxon>Pseudomonadati</taxon>
        <taxon>Pseudomonadota</taxon>
        <taxon>Alphaproteobacteria</taxon>
        <taxon>Hyphomicrobiales</taxon>
        <taxon>Rhizobiaceae</taxon>
        <taxon>Rhizobium/Agrobacterium group</taxon>
        <taxon>Rhizobium</taxon>
    </lineage>
</organism>
<accession>A0ABR5CMD1</accession>
<protein>
    <recommendedName>
        <fullName evidence="3">Secreted protein</fullName>
    </recommendedName>
</protein>
<keyword evidence="2" id="KW-1185">Reference proteome</keyword>
<gene>
    <name evidence="1" type="ORF">RS75_21410</name>
</gene>